<sequence>MMQDVKGNSEEYNDPILYDTENDFVIEVPFLSKWASKPNQIIIDLACGTGRVTLPLAKEGYKVIGVDLHTGMIDRAKAKAAELNLDIEWFQQDCCNLDLKLKSNLIYMVGNSFQHFLSNQEQDQLFTSVNQHLELEGVFIFNTRFPSTEELLQPNTEEYWRTYTDKSSDNTVDVYTISNYDSLKQIQHYKTIRKIKNNLDEMIGQKETNIYLRYTFPKELERLISQHSFEIIDIFQDWNEKPISNGSYEMVYVCRKVK</sequence>
<gene>
    <name evidence="3" type="ORF">ACFYKX_19735</name>
</gene>
<dbReference type="Pfam" id="PF13649">
    <property type="entry name" value="Methyltransf_25"/>
    <property type="match status" value="1"/>
</dbReference>
<dbReference type="GO" id="GO:0008168">
    <property type="term" value="F:methyltransferase activity"/>
    <property type="evidence" value="ECO:0007669"/>
    <property type="project" value="UniProtKB-KW"/>
</dbReference>
<reference evidence="3 4" key="1">
    <citation type="submission" date="2024-08" db="EMBL/GenBank/DDBJ databases">
        <title>Two novel Cytobacillus novel species.</title>
        <authorList>
            <person name="Liu G."/>
        </authorList>
    </citation>
    <scope>NUCLEOTIDE SEQUENCE [LARGE SCALE GENOMIC DNA]</scope>
    <source>
        <strain evidence="3 4">FJAT-54145</strain>
    </source>
</reference>
<feature type="domain" description="Methyltransferase" evidence="2">
    <location>
        <begin position="42"/>
        <end position="137"/>
    </location>
</feature>
<organism evidence="3 4">
    <name type="scientific">Cytobacillus spartinae</name>
    <dbReference type="NCBI Taxonomy" id="3299023"/>
    <lineage>
        <taxon>Bacteria</taxon>
        <taxon>Bacillati</taxon>
        <taxon>Bacillota</taxon>
        <taxon>Bacilli</taxon>
        <taxon>Bacillales</taxon>
        <taxon>Bacillaceae</taxon>
        <taxon>Cytobacillus</taxon>
    </lineage>
</organism>
<dbReference type="EC" id="2.1.-.-" evidence="3"/>
<protein>
    <submittedName>
        <fullName evidence="3">Class I SAM-dependent methyltransferase</fullName>
        <ecNumber evidence="3">2.1.-.-</ecNumber>
    </submittedName>
</protein>
<evidence type="ECO:0000256" key="1">
    <source>
        <dbReference type="ARBA" id="ARBA00022679"/>
    </source>
</evidence>
<comment type="caution">
    <text evidence="3">The sequence shown here is derived from an EMBL/GenBank/DDBJ whole genome shotgun (WGS) entry which is preliminary data.</text>
</comment>
<dbReference type="Gene3D" id="2.20.25.110">
    <property type="entry name" value="S-adenosyl-L-methionine-dependent methyltransferases"/>
    <property type="match status" value="1"/>
</dbReference>
<dbReference type="EMBL" id="JBIACK010000011">
    <property type="protein sequence ID" value="MFE8702840.1"/>
    <property type="molecule type" value="Genomic_DNA"/>
</dbReference>
<dbReference type="Proteomes" id="UP001601059">
    <property type="component" value="Unassembled WGS sequence"/>
</dbReference>
<keyword evidence="1 3" id="KW-0808">Transferase</keyword>
<proteinExistence type="predicted"/>
<dbReference type="SUPFAM" id="SSF53335">
    <property type="entry name" value="S-adenosyl-L-methionine-dependent methyltransferases"/>
    <property type="match status" value="1"/>
</dbReference>
<evidence type="ECO:0000313" key="3">
    <source>
        <dbReference type="EMBL" id="MFE8702840.1"/>
    </source>
</evidence>
<dbReference type="Gene3D" id="3.40.50.150">
    <property type="entry name" value="Vaccinia Virus protein VP39"/>
    <property type="match status" value="1"/>
</dbReference>
<dbReference type="InterPro" id="IPR029063">
    <property type="entry name" value="SAM-dependent_MTases_sf"/>
</dbReference>
<dbReference type="CDD" id="cd02440">
    <property type="entry name" value="AdoMet_MTases"/>
    <property type="match status" value="1"/>
</dbReference>
<dbReference type="RefSeq" id="WP_389362844.1">
    <property type="nucleotide sequence ID" value="NZ_JBIACK010000011.1"/>
</dbReference>
<dbReference type="PANTHER" id="PTHR43861">
    <property type="entry name" value="TRANS-ACONITATE 2-METHYLTRANSFERASE-RELATED"/>
    <property type="match status" value="1"/>
</dbReference>
<dbReference type="InterPro" id="IPR041698">
    <property type="entry name" value="Methyltransf_25"/>
</dbReference>
<dbReference type="GO" id="GO:0032259">
    <property type="term" value="P:methylation"/>
    <property type="evidence" value="ECO:0007669"/>
    <property type="project" value="UniProtKB-KW"/>
</dbReference>
<accession>A0ABW6KJ11</accession>
<evidence type="ECO:0000259" key="2">
    <source>
        <dbReference type="Pfam" id="PF13649"/>
    </source>
</evidence>
<keyword evidence="4" id="KW-1185">Reference proteome</keyword>
<name>A0ABW6KJ11_9BACI</name>
<evidence type="ECO:0000313" key="4">
    <source>
        <dbReference type="Proteomes" id="UP001601059"/>
    </source>
</evidence>
<keyword evidence="3" id="KW-0489">Methyltransferase</keyword>